<proteinExistence type="predicted"/>
<evidence type="ECO:0008006" key="3">
    <source>
        <dbReference type="Google" id="ProtNLM"/>
    </source>
</evidence>
<keyword evidence="2" id="KW-1185">Reference proteome</keyword>
<dbReference type="AlphaFoldDB" id="A0A544VZ69"/>
<evidence type="ECO:0000313" key="2">
    <source>
        <dbReference type="Proteomes" id="UP000315759"/>
    </source>
</evidence>
<gene>
    <name evidence="1" type="ORF">D8S82_17905</name>
</gene>
<name>A0A544VZ69_9MYCO</name>
<dbReference type="EMBL" id="VIFX01000022">
    <property type="protein sequence ID" value="TQR85286.1"/>
    <property type="molecule type" value="Genomic_DNA"/>
</dbReference>
<sequence>MSDTTPIRPEDVLADGVEVTTVDGLDVRKGTVAAFVANAKELALLEPDDVSREPLERQLRALAPALRAVGLLDVFAPRSADISAILSQDEASGRR</sequence>
<accession>A0A544VZ69</accession>
<evidence type="ECO:0000313" key="1">
    <source>
        <dbReference type="EMBL" id="TQR85286.1"/>
    </source>
</evidence>
<protein>
    <recommendedName>
        <fullName evidence="3">Preprotein translocase subunit SecD</fullName>
    </recommendedName>
</protein>
<organism evidence="1 2">
    <name type="scientific">Mycolicibacterium hodleri</name>
    <dbReference type="NCBI Taxonomy" id="49897"/>
    <lineage>
        <taxon>Bacteria</taxon>
        <taxon>Bacillati</taxon>
        <taxon>Actinomycetota</taxon>
        <taxon>Actinomycetes</taxon>
        <taxon>Mycobacteriales</taxon>
        <taxon>Mycobacteriaceae</taxon>
        <taxon>Mycolicibacterium</taxon>
    </lineage>
</organism>
<reference evidence="1 2" key="1">
    <citation type="submission" date="2018-10" db="EMBL/GenBank/DDBJ databases">
        <title>Draft genome of Mycobacterium hodleri strain B.</title>
        <authorList>
            <person name="Amande T.J."/>
            <person name="Mcgenity T.J."/>
        </authorList>
    </citation>
    <scope>NUCLEOTIDE SEQUENCE [LARGE SCALE GENOMIC DNA]</scope>
    <source>
        <strain evidence="1 2">B</strain>
    </source>
</reference>
<comment type="caution">
    <text evidence="1">The sequence shown here is derived from an EMBL/GenBank/DDBJ whole genome shotgun (WGS) entry which is preliminary data.</text>
</comment>
<dbReference type="Proteomes" id="UP000315759">
    <property type="component" value="Unassembled WGS sequence"/>
</dbReference>
<dbReference type="RefSeq" id="WP_142553371.1">
    <property type="nucleotide sequence ID" value="NZ_VIFX01000022.1"/>
</dbReference>